<dbReference type="InterPro" id="IPR013033">
    <property type="entry name" value="MinC"/>
</dbReference>
<dbReference type="RefSeq" id="WP_055335200.1">
    <property type="nucleotide sequence ID" value="NZ_CDNF01000003.1"/>
</dbReference>
<dbReference type="InterPro" id="IPR016098">
    <property type="entry name" value="CAP/MinC_C"/>
</dbReference>
<dbReference type="InterPro" id="IPR007874">
    <property type="entry name" value="MinC_N"/>
</dbReference>
<evidence type="ECO:0000313" key="10">
    <source>
        <dbReference type="EMBL" id="CEQ02267.1"/>
    </source>
</evidence>
<evidence type="ECO:0000256" key="4">
    <source>
        <dbReference type="ARBA" id="ARBA00023306"/>
    </source>
</evidence>
<comment type="subunit">
    <text evidence="6 7">Interacts with MinD and FtsZ.</text>
</comment>
<keyword evidence="4 7" id="KW-0131">Cell cycle</keyword>
<dbReference type="SUPFAM" id="SSF63848">
    <property type="entry name" value="Cell-division inhibitor MinC, C-terminal domain"/>
    <property type="match status" value="2"/>
</dbReference>
<evidence type="ECO:0000313" key="11">
    <source>
        <dbReference type="Proteomes" id="UP000049127"/>
    </source>
</evidence>
<evidence type="ECO:0000256" key="1">
    <source>
        <dbReference type="ARBA" id="ARBA00006291"/>
    </source>
</evidence>
<sequence>MSFKAANNDGLVEFKGNKRGIVINVKKDASFEEIKQSIVDKIGASVGFFNGAKICSINYNHLTDVQLLQLKEDITSRFDIEFIEEEINIPYESYETKYVNNMRSGDNIEFEGDVVVMADMKPGCQVMATGSVVVMGDINPGAKVIAYGNVVVMGRVEGFIHAGANGNKNAYIVANNLNPMVLKIAKYIAEAPEEDYIQTYDINPEIAFANNEIIVIESYSAKKKSR</sequence>
<evidence type="ECO:0000256" key="2">
    <source>
        <dbReference type="ARBA" id="ARBA00022618"/>
    </source>
</evidence>
<evidence type="ECO:0000259" key="8">
    <source>
        <dbReference type="Pfam" id="PF03775"/>
    </source>
</evidence>
<gene>
    <name evidence="7 10" type="primary">minC</name>
    <name evidence="10" type="ORF">R28058_00611</name>
</gene>
<evidence type="ECO:0000256" key="6">
    <source>
        <dbReference type="ARBA" id="ARBA00046874"/>
    </source>
</evidence>
<evidence type="ECO:0000259" key="9">
    <source>
        <dbReference type="Pfam" id="PF05209"/>
    </source>
</evidence>
<dbReference type="InterPro" id="IPR005526">
    <property type="entry name" value="Septum_form_inhib_MinC_C"/>
</dbReference>
<protein>
    <recommendedName>
        <fullName evidence="7">Probable septum site-determining protein MinC</fullName>
    </recommendedName>
</protein>
<comment type="function">
    <text evidence="5 7">Cell division inhibitor that blocks the formation of polar Z ring septums. Rapidly oscillates between the poles of the cell to destabilize FtsZ filaments that have formed before they mature into polar Z rings. Prevents FtsZ polymerization.</text>
</comment>
<dbReference type="InterPro" id="IPR036145">
    <property type="entry name" value="MinC_C_sf"/>
</dbReference>
<organism evidence="10 11">
    <name type="scientific">Paraclostridium sordellii</name>
    <name type="common">Clostridium sordellii</name>
    <dbReference type="NCBI Taxonomy" id="1505"/>
    <lineage>
        <taxon>Bacteria</taxon>
        <taxon>Bacillati</taxon>
        <taxon>Bacillota</taxon>
        <taxon>Clostridia</taxon>
        <taxon>Peptostreptococcales</taxon>
        <taxon>Peptostreptococcaceae</taxon>
        <taxon>Paraclostridium</taxon>
    </lineage>
</organism>
<accession>A0A0C7P4Y7</accession>
<keyword evidence="2 7" id="KW-0132">Cell division</keyword>
<comment type="similarity">
    <text evidence="1 7">Belongs to the MinC family.</text>
</comment>
<reference evidence="10 11" key="1">
    <citation type="submission" date="2015-01" db="EMBL/GenBank/DDBJ databases">
        <authorList>
            <person name="Aslett A.Martin."/>
            <person name="De Silva Nishadi"/>
        </authorList>
    </citation>
    <scope>NUCLEOTIDE SEQUENCE [LARGE SCALE GENOMIC DNA]</scope>
    <source>
        <strain evidence="10 11">R28058</strain>
    </source>
</reference>
<dbReference type="Pfam" id="PF05209">
    <property type="entry name" value="MinC_N"/>
    <property type="match status" value="1"/>
</dbReference>
<dbReference type="AlphaFoldDB" id="A0A0C7P4Y7"/>
<dbReference type="GO" id="GO:0000917">
    <property type="term" value="P:division septum assembly"/>
    <property type="evidence" value="ECO:0007669"/>
    <property type="project" value="UniProtKB-KW"/>
</dbReference>
<evidence type="ECO:0000256" key="5">
    <source>
        <dbReference type="ARBA" id="ARBA00025606"/>
    </source>
</evidence>
<dbReference type="HAMAP" id="MF_00267">
    <property type="entry name" value="MinC"/>
    <property type="match status" value="1"/>
</dbReference>
<dbReference type="Gene3D" id="2.160.20.70">
    <property type="match status" value="2"/>
</dbReference>
<dbReference type="Proteomes" id="UP000049127">
    <property type="component" value="Unassembled WGS sequence"/>
</dbReference>
<dbReference type="GO" id="GO:0000902">
    <property type="term" value="P:cell morphogenesis"/>
    <property type="evidence" value="ECO:0007669"/>
    <property type="project" value="InterPro"/>
</dbReference>
<name>A0A0C7P4Y7_PARSO</name>
<dbReference type="Gene3D" id="3.30.160.540">
    <property type="match status" value="1"/>
</dbReference>
<dbReference type="PANTHER" id="PTHR34108:SF1">
    <property type="entry name" value="SEPTUM SITE-DETERMINING PROTEIN MINC"/>
    <property type="match status" value="1"/>
</dbReference>
<dbReference type="OrthoDB" id="9790810at2"/>
<dbReference type="GO" id="GO:1901891">
    <property type="term" value="P:regulation of cell septum assembly"/>
    <property type="evidence" value="ECO:0007669"/>
    <property type="project" value="InterPro"/>
</dbReference>
<proteinExistence type="inferred from homology"/>
<dbReference type="GO" id="GO:0051302">
    <property type="term" value="P:regulation of cell division"/>
    <property type="evidence" value="ECO:0007669"/>
    <property type="project" value="InterPro"/>
</dbReference>
<dbReference type="EMBL" id="CEKZ01000003">
    <property type="protein sequence ID" value="CEQ02267.1"/>
    <property type="molecule type" value="Genomic_DNA"/>
</dbReference>
<evidence type="ECO:0000256" key="3">
    <source>
        <dbReference type="ARBA" id="ARBA00023210"/>
    </source>
</evidence>
<dbReference type="PANTHER" id="PTHR34108">
    <property type="entry name" value="SEPTUM SITE-DETERMINING PROTEIN MINC"/>
    <property type="match status" value="1"/>
</dbReference>
<evidence type="ECO:0000256" key="7">
    <source>
        <dbReference type="HAMAP-Rule" id="MF_00267"/>
    </source>
</evidence>
<keyword evidence="3 7" id="KW-0717">Septation</keyword>
<feature type="domain" description="Septum formation inhibitor MinC C-terminal" evidence="8">
    <location>
        <begin position="130"/>
        <end position="216"/>
    </location>
</feature>
<dbReference type="Pfam" id="PF03775">
    <property type="entry name" value="MinC_C"/>
    <property type="match status" value="1"/>
</dbReference>
<feature type="domain" description="Septum formation inhibitor MinC N-terminal" evidence="9">
    <location>
        <begin position="12"/>
        <end position="75"/>
    </location>
</feature>